<feature type="domain" description="Phage shock protein PspC N-terminal" evidence="8">
    <location>
        <begin position="3"/>
        <end position="60"/>
    </location>
</feature>
<keyword evidence="2" id="KW-1003">Cell membrane</keyword>
<dbReference type="Proteomes" id="UP000318010">
    <property type="component" value="Unassembled WGS sequence"/>
</dbReference>
<dbReference type="AlphaFoldDB" id="A0A563UAR9"/>
<feature type="transmembrane region" description="Helical" evidence="7">
    <location>
        <begin position="31"/>
        <end position="57"/>
    </location>
</feature>
<feature type="compositionally biased region" description="Basic and acidic residues" evidence="6">
    <location>
        <begin position="170"/>
        <end position="181"/>
    </location>
</feature>
<dbReference type="PANTHER" id="PTHR33885:SF3">
    <property type="entry name" value="PHAGE SHOCK PROTEIN C"/>
    <property type="match status" value="1"/>
</dbReference>
<dbReference type="InterPro" id="IPR043726">
    <property type="entry name" value="LiaI-LiaF-like_TM1"/>
</dbReference>
<evidence type="ECO:0000256" key="1">
    <source>
        <dbReference type="ARBA" id="ARBA00004162"/>
    </source>
</evidence>
<feature type="domain" description="LiaI-LiaF-like transmembrane region" evidence="9">
    <location>
        <begin position="117"/>
        <end position="159"/>
    </location>
</feature>
<evidence type="ECO:0000313" key="11">
    <source>
        <dbReference type="Proteomes" id="UP000318010"/>
    </source>
</evidence>
<evidence type="ECO:0000256" key="2">
    <source>
        <dbReference type="ARBA" id="ARBA00022475"/>
    </source>
</evidence>
<name>A0A563UAR9_9SPHI</name>
<protein>
    <submittedName>
        <fullName evidence="10">PspC domain-containing protein</fullName>
    </submittedName>
</protein>
<organism evidence="10 11">
    <name type="scientific">Mucilaginibacter achroorhodeus</name>
    <dbReference type="NCBI Taxonomy" id="2599294"/>
    <lineage>
        <taxon>Bacteria</taxon>
        <taxon>Pseudomonadati</taxon>
        <taxon>Bacteroidota</taxon>
        <taxon>Sphingobacteriia</taxon>
        <taxon>Sphingobacteriales</taxon>
        <taxon>Sphingobacteriaceae</taxon>
        <taxon>Mucilaginibacter</taxon>
    </lineage>
</organism>
<comment type="subcellular location">
    <subcellularLocation>
        <location evidence="1">Cell membrane</location>
        <topology evidence="1">Single-pass membrane protein</topology>
    </subcellularLocation>
</comment>
<gene>
    <name evidence="10" type="ORF">FPZ42_03920</name>
</gene>
<dbReference type="Pfam" id="PF18917">
    <property type="entry name" value="LiaI-LiaF-like_TM1"/>
    <property type="match status" value="1"/>
</dbReference>
<dbReference type="GO" id="GO:0005886">
    <property type="term" value="C:plasma membrane"/>
    <property type="evidence" value="ECO:0007669"/>
    <property type="project" value="UniProtKB-SubCell"/>
</dbReference>
<accession>A0A563UAR9</accession>
<feature type="transmembrane region" description="Helical" evidence="7">
    <location>
        <begin position="145"/>
        <end position="162"/>
    </location>
</feature>
<evidence type="ECO:0000259" key="9">
    <source>
        <dbReference type="Pfam" id="PF18917"/>
    </source>
</evidence>
<dbReference type="PANTHER" id="PTHR33885">
    <property type="entry name" value="PHAGE SHOCK PROTEIN C"/>
    <property type="match status" value="1"/>
</dbReference>
<feature type="compositionally biased region" description="Basic and acidic residues" evidence="6">
    <location>
        <begin position="192"/>
        <end position="204"/>
    </location>
</feature>
<evidence type="ECO:0000256" key="5">
    <source>
        <dbReference type="ARBA" id="ARBA00023136"/>
    </source>
</evidence>
<dbReference type="InterPro" id="IPR052027">
    <property type="entry name" value="PspC"/>
</dbReference>
<proteinExistence type="predicted"/>
<dbReference type="OrthoDB" id="5772680at2"/>
<evidence type="ECO:0000256" key="7">
    <source>
        <dbReference type="SAM" id="Phobius"/>
    </source>
</evidence>
<evidence type="ECO:0000259" key="8">
    <source>
        <dbReference type="Pfam" id="PF04024"/>
    </source>
</evidence>
<dbReference type="InterPro" id="IPR007168">
    <property type="entry name" value="Phageshock_PspC_N"/>
</dbReference>
<keyword evidence="4 7" id="KW-1133">Transmembrane helix</keyword>
<keyword evidence="11" id="KW-1185">Reference proteome</keyword>
<reference evidence="10 11" key="1">
    <citation type="submission" date="2019-07" db="EMBL/GenBank/DDBJ databases">
        <authorList>
            <person name="Kim J."/>
        </authorList>
    </citation>
    <scope>NUCLEOTIDE SEQUENCE [LARGE SCALE GENOMIC DNA]</scope>
    <source>
        <strain evidence="10 11">MJ1a</strain>
    </source>
</reference>
<dbReference type="RefSeq" id="WP_146269167.1">
    <property type="nucleotide sequence ID" value="NZ_VOEI01000001.1"/>
</dbReference>
<evidence type="ECO:0000256" key="3">
    <source>
        <dbReference type="ARBA" id="ARBA00022692"/>
    </source>
</evidence>
<dbReference type="EMBL" id="VOEI01000001">
    <property type="protein sequence ID" value="TWR28373.1"/>
    <property type="molecule type" value="Genomic_DNA"/>
</dbReference>
<keyword evidence="3 7" id="KW-0812">Transmembrane</keyword>
<dbReference type="Pfam" id="PF04024">
    <property type="entry name" value="PspC"/>
    <property type="match status" value="1"/>
</dbReference>
<feature type="region of interest" description="Disordered" evidence="6">
    <location>
        <begin position="170"/>
        <end position="204"/>
    </location>
</feature>
<sequence length="204" mass="22852">MEKKLYRDEQHKSIGGVCAGLAEYFNVDVSIVRLVFVLALVLKGVGLIPYIILWIVLPKKPIGYRDPFKHGVNPMPGYDSRYSQPYGDIKVDYTVPPVDQAGHPFAYPPQKKSNMGMIFGAILIVLGSLFLIDNLDFIPDFDFDLLWPIALVIAGLAVIFSGKKKPWEHPEAFQQEKKEADFSTAAPQTDTDNNKHEDNNTSTL</sequence>
<evidence type="ECO:0000256" key="4">
    <source>
        <dbReference type="ARBA" id="ARBA00022989"/>
    </source>
</evidence>
<comment type="caution">
    <text evidence="10">The sequence shown here is derived from an EMBL/GenBank/DDBJ whole genome shotgun (WGS) entry which is preliminary data.</text>
</comment>
<keyword evidence="5 7" id="KW-0472">Membrane</keyword>
<evidence type="ECO:0000313" key="10">
    <source>
        <dbReference type="EMBL" id="TWR28373.1"/>
    </source>
</evidence>
<evidence type="ECO:0000256" key="6">
    <source>
        <dbReference type="SAM" id="MobiDB-lite"/>
    </source>
</evidence>
<feature type="transmembrane region" description="Helical" evidence="7">
    <location>
        <begin position="115"/>
        <end position="133"/>
    </location>
</feature>